<feature type="transmembrane region" description="Helical" evidence="1">
    <location>
        <begin position="58"/>
        <end position="81"/>
    </location>
</feature>
<evidence type="ECO:0000256" key="1">
    <source>
        <dbReference type="SAM" id="Phobius"/>
    </source>
</evidence>
<gene>
    <name evidence="2" type="ORF">FKW44_001640</name>
</gene>
<feature type="transmembrane region" description="Helical" evidence="1">
    <location>
        <begin position="12"/>
        <end position="38"/>
    </location>
</feature>
<evidence type="ECO:0000313" key="2">
    <source>
        <dbReference type="EMBL" id="QQP56839.1"/>
    </source>
</evidence>
<organism evidence="2 3">
    <name type="scientific">Caligus rogercresseyi</name>
    <name type="common">Sea louse</name>
    <dbReference type="NCBI Taxonomy" id="217165"/>
    <lineage>
        <taxon>Eukaryota</taxon>
        <taxon>Metazoa</taxon>
        <taxon>Ecdysozoa</taxon>
        <taxon>Arthropoda</taxon>
        <taxon>Crustacea</taxon>
        <taxon>Multicrustacea</taxon>
        <taxon>Hexanauplia</taxon>
        <taxon>Copepoda</taxon>
        <taxon>Siphonostomatoida</taxon>
        <taxon>Caligidae</taxon>
        <taxon>Caligus</taxon>
    </lineage>
</organism>
<keyword evidence="1" id="KW-1133">Transmembrane helix</keyword>
<reference evidence="3" key="1">
    <citation type="submission" date="2021-01" db="EMBL/GenBank/DDBJ databases">
        <title>Caligus Genome Assembly.</title>
        <authorList>
            <person name="Gallardo-Escarate C."/>
        </authorList>
    </citation>
    <scope>NUCLEOTIDE SEQUENCE [LARGE SCALE GENOMIC DNA]</scope>
</reference>
<dbReference type="Proteomes" id="UP000595437">
    <property type="component" value="Chromosome 1"/>
</dbReference>
<dbReference type="AlphaFoldDB" id="A0A7T8QVQ0"/>
<dbReference type="EMBL" id="CP045890">
    <property type="protein sequence ID" value="QQP56839.1"/>
    <property type="molecule type" value="Genomic_DNA"/>
</dbReference>
<proteinExistence type="predicted"/>
<sequence>MTYHYSRSLRDGDLIGLFIGVANLVIVCWGTFVLFGYGNFKKWDLDKENPIYCDHSPVVVALANLIASWVIVPLFTAVEFYKLCKACSLRLIKSDDGHQQKKRIQGGTTFHNASLKINGIV</sequence>
<name>A0A7T8QVQ0_CALRO</name>
<protein>
    <submittedName>
        <fullName evidence="2">Uncharacterized protein</fullName>
    </submittedName>
</protein>
<keyword evidence="1" id="KW-0472">Membrane</keyword>
<accession>A0A7T8QVQ0</accession>
<dbReference type="OrthoDB" id="10391423at2759"/>
<keyword evidence="3" id="KW-1185">Reference proteome</keyword>
<keyword evidence="1" id="KW-0812">Transmembrane</keyword>
<evidence type="ECO:0000313" key="3">
    <source>
        <dbReference type="Proteomes" id="UP000595437"/>
    </source>
</evidence>